<evidence type="ECO:0000256" key="1">
    <source>
        <dbReference type="SAM" id="Phobius"/>
    </source>
</evidence>
<accession>A0A6B3LML7</accession>
<dbReference type="InterPro" id="IPR043742">
    <property type="entry name" value="DUF5687"/>
</dbReference>
<sequence>MLLTLLSHQWKAQLRSSIFQKSLVLNIILGLFILYFGSIFLLLGFGMHEILTKFHPGQNVIGIFNGALLFCFLIDLFFRFLMQELPVLAVQPYLHLPISKNRLVHYVLLKSIPSIFNLFPLLFFVPFMFTTVIPAYGTTTGLAWLAALFLVTLLNNFLLLYFKRLMSTKPLYTLGFGLAISLLMLLDYLHVVSLRAASEAVFGALFVTPWLAAVPLVLVVGAYLLNFYYLRAHTYPEELNLRKTAEASGRDITFLNRFGELGKLIELELKLIWRHKRTKSVVSLSVVFLFYGFIFYGKGTYLEGFAMLIFVGIILSGMPMFNYGQFVPGWQSAHFDGLLTQKNISPYQFYEAKYWMMVPVTVLAFVLTLPYGFFGSKIILINAATLLYNIGVNVFVIFFFSVYNKERLDLSKGATFNWQGVGASKFVMMLPAMLLPILIYLPFGLMGVPYAGIAALGGLGLLGIIFRKQLLQWSANRFIAHKYKLAAGFRQSN</sequence>
<feature type="transmembrane region" description="Helical" evidence="1">
    <location>
        <begin position="423"/>
        <end position="441"/>
    </location>
</feature>
<comment type="caution">
    <text evidence="2">The sequence shown here is derived from an EMBL/GenBank/DDBJ whole genome shotgun (WGS) entry which is preliminary data.</text>
</comment>
<gene>
    <name evidence="2" type="ORF">GXP69_09810</name>
</gene>
<evidence type="ECO:0000313" key="3">
    <source>
        <dbReference type="Proteomes" id="UP000474777"/>
    </source>
</evidence>
<keyword evidence="1" id="KW-0812">Transmembrane</keyword>
<dbReference type="Pfam" id="PF18940">
    <property type="entry name" value="DUF5687"/>
    <property type="match status" value="1"/>
</dbReference>
<feature type="transmembrane region" description="Helical" evidence="1">
    <location>
        <begin position="201"/>
        <end position="225"/>
    </location>
</feature>
<reference evidence="2 3" key="1">
    <citation type="submission" date="2020-02" db="EMBL/GenBank/DDBJ databases">
        <authorList>
            <person name="Kim M.K."/>
        </authorList>
    </citation>
    <scope>NUCLEOTIDE SEQUENCE [LARGE SCALE GENOMIC DNA]</scope>
    <source>
        <strain evidence="2 3">BT327</strain>
    </source>
</reference>
<feature type="transmembrane region" description="Helical" evidence="1">
    <location>
        <begin position="171"/>
        <end position="189"/>
    </location>
</feature>
<proteinExistence type="predicted"/>
<dbReference type="RefSeq" id="WP_163914856.1">
    <property type="nucleotide sequence ID" value="NZ_JAAGWD010000004.1"/>
</dbReference>
<protein>
    <submittedName>
        <fullName evidence="2">Uncharacterized protein</fullName>
    </submittedName>
</protein>
<dbReference type="AlphaFoldDB" id="A0A6B3LML7"/>
<feature type="transmembrane region" description="Helical" evidence="1">
    <location>
        <begin position="141"/>
        <end position="162"/>
    </location>
</feature>
<dbReference type="Proteomes" id="UP000474777">
    <property type="component" value="Unassembled WGS sequence"/>
</dbReference>
<keyword evidence="3" id="KW-1185">Reference proteome</keyword>
<feature type="transmembrane region" description="Helical" evidence="1">
    <location>
        <begin position="304"/>
        <end position="323"/>
    </location>
</feature>
<feature type="transmembrane region" description="Helical" evidence="1">
    <location>
        <begin position="379"/>
        <end position="403"/>
    </location>
</feature>
<feature type="transmembrane region" description="Helical" evidence="1">
    <location>
        <begin position="103"/>
        <end position="129"/>
    </location>
</feature>
<organism evidence="2 3">
    <name type="scientific">Pontibacter burrus</name>
    <dbReference type="NCBI Taxonomy" id="2704466"/>
    <lineage>
        <taxon>Bacteria</taxon>
        <taxon>Pseudomonadati</taxon>
        <taxon>Bacteroidota</taxon>
        <taxon>Cytophagia</taxon>
        <taxon>Cytophagales</taxon>
        <taxon>Hymenobacteraceae</taxon>
        <taxon>Pontibacter</taxon>
    </lineage>
</organism>
<feature type="transmembrane region" description="Helical" evidence="1">
    <location>
        <begin position="354"/>
        <end position="373"/>
    </location>
</feature>
<dbReference type="EMBL" id="JAAGWD010000004">
    <property type="protein sequence ID" value="NEM97989.1"/>
    <property type="molecule type" value="Genomic_DNA"/>
</dbReference>
<feature type="transmembrane region" description="Helical" evidence="1">
    <location>
        <begin position="280"/>
        <end position="298"/>
    </location>
</feature>
<keyword evidence="1" id="KW-0472">Membrane</keyword>
<feature type="transmembrane region" description="Helical" evidence="1">
    <location>
        <begin position="23"/>
        <end position="48"/>
    </location>
</feature>
<feature type="transmembrane region" description="Helical" evidence="1">
    <location>
        <begin position="60"/>
        <end position="82"/>
    </location>
</feature>
<keyword evidence="1" id="KW-1133">Transmembrane helix</keyword>
<evidence type="ECO:0000313" key="2">
    <source>
        <dbReference type="EMBL" id="NEM97989.1"/>
    </source>
</evidence>
<feature type="transmembrane region" description="Helical" evidence="1">
    <location>
        <begin position="447"/>
        <end position="466"/>
    </location>
</feature>
<name>A0A6B3LML7_9BACT</name>